<feature type="region of interest" description="Disordered" evidence="2">
    <location>
        <begin position="329"/>
        <end position="351"/>
    </location>
</feature>
<dbReference type="OrthoDB" id="205403at2759"/>
<feature type="region of interest" description="Disordered" evidence="2">
    <location>
        <begin position="190"/>
        <end position="209"/>
    </location>
</feature>
<dbReference type="InParanoid" id="B0CRC3"/>
<dbReference type="PANTHER" id="PTHR42107">
    <property type="entry name" value="YALI0D24453P"/>
    <property type="match status" value="1"/>
</dbReference>
<evidence type="ECO:0000313" key="4">
    <source>
        <dbReference type="Proteomes" id="UP000001194"/>
    </source>
</evidence>
<dbReference type="Proteomes" id="UP000001194">
    <property type="component" value="Unassembled WGS sequence"/>
</dbReference>
<feature type="compositionally biased region" description="Acidic residues" evidence="2">
    <location>
        <begin position="341"/>
        <end position="351"/>
    </location>
</feature>
<dbReference type="GeneID" id="6069705"/>
<name>B0CRC3_LACBS</name>
<gene>
    <name evidence="3" type="ORF">LACBIDRAFT_301105</name>
</gene>
<evidence type="ECO:0000256" key="1">
    <source>
        <dbReference type="SAM" id="Coils"/>
    </source>
</evidence>
<evidence type="ECO:0000313" key="3">
    <source>
        <dbReference type="EMBL" id="EDR15794.1"/>
    </source>
</evidence>
<proteinExistence type="predicted"/>
<reference evidence="3 4" key="1">
    <citation type="journal article" date="2008" name="Nature">
        <title>The genome of Laccaria bicolor provides insights into mycorrhizal symbiosis.</title>
        <authorList>
            <person name="Martin F."/>
            <person name="Aerts A."/>
            <person name="Ahren D."/>
            <person name="Brun A."/>
            <person name="Danchin E.G.J."/>
            <person name="Duchaussoy F."/>
            <person name="Gibon J."/>
            <person name="Kohler A."/>
            <person name="Lindquist E."/>
            <person name="Pereda V."/>
            <person name="Salamov A."/>
            <person name="Shapiro H.J."/>
            <person name="Wuyts J."/>
            <person name="Blaudez D."/>
            <person name="Buee M."/>
            <person name="Brokstein P."/>
            <person name="Canbaeck B."/>
            <person name="Cohen D."/>
            <person name="Courty P.E."/>
            <person name="Coutinho P.M."/>
            <person name="Delaruelle C."/>
            <person name="Detter J.C."/>
            <person name="Deveau A."/>
            <person name="DiFazio S."/>
            <person name="Duplessis S."/>
            <person name="Fraissinet-Tachet L."/>
            <person name="Lucic E."/>
            <person name="Frey-Klett P."/>
            <person name="Fourrey C."/>
            <person name="Feussner I."/>
            <person name="Gay G."/>
            <person name="Grimwood J."/>
            <person name="Hoegger P.J."/>
            <person name="Jain P."/>
            <person name="Kilaru S."/>
            <person name="Labbe J."/>
            <person name="Lin Y.C."/>
            <person name="Legue V."/>
            <person name="Le Tacon F."/>
            <person name="Marmeisse R."/>
            <person name="Melayah D."/>
            <person name="Montanini B."/>
            <person name="Muratet M."/>
            <person name="Nehls U."/>
            <person name="Niculita-Hirzel H."/>
            <person name="Oudot-Le Secq M.P."/>
            <person name="Peter M."/>
            <person name="Quesneville H."/>
            <person name="Rajashekar B."/>
            <person name="Reich M."/>
            <person name="Rouhier N."/>
            <person name="Schmutz J."/>
            <person name="Yin T."/>
            <person name="Chalot M."/>
            <person name="Henrissat B."/>
            <person name="Kuees U."/>
            <person name="Lucas S."/>
            <person name="Van de Peer Y."/>
            <person name="Podila G.K."/>
            <person name="Polle A."/>
            <person name="Pukkila P.J."/>
            <person name="Richardson P.M."/>
            <person name="Rouze P."/>
            <person name="Sanders I.R."/>
            <person name="Stajich J.E."/>
            <person name="Tunlid A."/>
            <person name="Tuskan G."/>
            <person name="Grigoriev I.V."/>
        </authorList>
    </citation>
    <scope>NUCLEOTIDE SEQUENCE [LARGE SCALE GENOMIC DNA]</scope>
    <source>
        <strain evidence="4">S238N-H82 / ATCC MYA-4686</strain>
    </source>
</reference>
<dbReference type="STRING" id="486041.B0CRC3"/>
<keyword evidence="1" id="KW-0175">Coiled coil</keyword>
<sequence length="557" mass="62748">MSKAHPSDKKSHVCPPSNAIHPSDRWESLFVYSFVCKFTSLRGKIEGLETPMDFETALLSKEPNPILTQLLGQFILNLKPHTRNLSSTDQISSTVASVLSEYFKSSERTIFWDEDLRANVDPFEGLDSGFFATDWDFKECSFVLVKPDVLGLQCSVQLKILRQLVELQLSHSSDIKATIDRAWGVVHNKHKKKDAATAPPSPDDPKSQERLQLTPIGQDSHRKRFWIADDSPRIYVSTNPWKTTATFQTISSTREEYVAVIENLKATAPPELKKKQKRSKLEQAHLALIATLENRIETIDAELVRVQKVQKKLEQRRLLLAQAEIRETRTRRKTQKPDYVYENDFDSEDDADEYRYQEEEVNDEEFDDEDFLNFREGTHGTKRRRIVSDGRRRSTRTAVVNGNGKREGSSDSWSWRGERRSSRLGAPLDHQFDVEPPHKRARTEESTTSATSLEVPMTNGSTSHLKIKVSGAAALKPTEVAMEEIAGKKRSKFWVYAVEPIPGAADPAPPEPGSTNGVTPAGNNGNGLDVKSHDSTSPEIQGDSMDYERSLSPLNSA</sequence>
<dbReference type="KEGG" id="lbc:LACBIDRAFT_301105"/>
<feature type="region of interest" description="Disordered" evidence="2">
    <location>
        <begin position="382"/>
        <end position="462"/>
    </location>
</feature>
<dbReference type="PANTHER" id="PTHR42107:SF1">
    <property type="entry name" value="WHIM1 DOMAIN-CONTAINING PROTEIN"/>
    <property type="match status" value="1"/>
</dbReference>
<feature type="compositionally biased region" description="Basic and acidic residues" evidence="2">
    <location>
        <begin position="430"/>
        <end position="445"/>
    </location>
</feature>
<keyword evidence="4" id="KW-1185">Reference proteome</keyword>
<dbReference type="HOGENOM" id="CLU_035260_1_0_1"/>
<protein>
    <submittedName>
        <fullName evidence="3">Predicted protein</fullName>
    </submittedName>
</protein>
<dbReference type="EMBL" id="DS547091">
    <property type="protein sequence ID" value="EDR15794.1"/>
    <property type="molecule type" value="Genomic_DNA"/>
</dbReference>
<feature type="region of interest" description="Disordered" evidence="2">
    <location>
        <begin position="502"/>
        <end position="557"/>
    </location>
</feature>
<evidence type="ECO:0000256" key="2">
    <source>
        <dbReference type="SAM" id="MobiDB-lite"/>
    </source>
</evidence>
<dbReference type="RefSeq" id="XP_001874002.1">
    <property type="nucleotide sequence ID" value="XM_001873967.1"/>
</dbReference>
<accession>B0CRC3</accession>
<feature type="coiled-coil region" evidence="1">
    <location>
        <begin position="289"/>
        <end position="326"/>
    </location>
</feature>
<feature type="compositionally biased region" description="Polar residues" evidence="2">
    <location>
        <begin position="514"/>
        <end position="523"/>
    </location>
</feature>
<organism evidence="4">
    <name type="scientific">Laccaria bicolor (strain S238N-H82 / ATCC MYA-4686)</name>
    <name type="common">Bicoloured deceiver</name>
    <name type="synonym">Laccaria laccata var. bicolor</name>
    <dbReference type="NCBI Taxonomy" id="486041"/>
    <lineage>
        <taxon>Eukaryota</taxon>
        <taxon>Fungi</taxon>
        <taxon>Dikarya</taxon>
        <taxon>Basidiomycota</taxon>
        <taxon>Agaricomycotina</taxon>
        <taxon>Agaricomycetes</taxon>
        <taxon>Agaricomycetidae</taxon>
        <taxon>Agaricales</taxon>
        <taxon>Agaricineae</taxon>
        <taxon>Hydnangiaceae</taxon>
        <taxon>Laccaria</taxon>
    </lineage>
</organism>
<dbReference type="AlphaFoldDB" id="B0CRC3"/>